<organism evidence="3 4">
    <name type="scientific">Thalassovita mediterranea</name>
    <dbReference type="NCBI Taxonomy" id="340021"/>
    <lineage>
        <taxon>Bacteria</taxon>
        <taxon>Pseudomonadati</taxon>
        <taxon>Pseudomonadota</taxon>
        <taxon>Alphaproteobacteria</taxon>
        <taxon>Rhodobacterales</taxon>
        <taxon>Roseobacteraceae</taxon>
        <taxon>Thalassovita</taxon>
    </lineage>
</organism>
<protein>
    <submittedName>
        <fullName evidence="3">Glucuronide transporter</fullName>
    </submittedName>
</protein>
<feature type="transmembrane region" description="Helical" evidence="2">
    <location>
        <begin position="232"/>
        <end position="262"/>
    </location>
</feature>
<feature type="transmembrane region" description="Helical" evidence="2">
    <location>
        <begin position="404"/>
        <end position="429"/>
    </location>
</feature>
<dbReference type="InterPro" id="IPR036259">
    <property type="entry name" value="MFS_trans_sf"/>
</dbReference>
<feature type="transmembrane region" description="Helical" evidence="2">
    <location>
        <begin position="165"/>
        <end position="182"/>
    </location>
</feature>
<dbReference type="SUPFAM" id="SSF103473">
    <property type="entry name" value="MFS general substrate transporter"/>
    <property type="match status" value="2"/>
</dbReference>
<dbReference type="EMBL" id="CYSF01000006">
    <property type="protein sequence ID" value="CUH84072.1"/>
    <property type="molecule type" value="Genomic_DNA"/>
</dbReference>
<dbReference type="PANTHER" id="PTHR11328">
    <property type="entry name" value="MAJOR FACILITATOR SUPERFAMILY DOMAIN-CONTAINING PROTEIN"/>
    <property type="match status" value="1"/>
</dbReference>
<dbReference type="GO" id="GO:0008643">
    <property type="term" value="P:carbohydrate transport"/>
    <property type="evidence" value="ECO:0007669"/>
    <property type="project" value="InterPro"/>
</dbReference>
<dbReference type="STRING" id="340021.TM5383_01277"/>
<gene>
    <name evidence="3" type="ORF">TM5383_01277</name>
</gene>
<dbReference type="OrthoDB" id="181905at2"/>
<evidence type="ECO:0000313" key="3">
    <source>
        <dbReference type="EMBL" id="CUH84072.1"/>
    </source>
</evidence>
<accession>A0A0P1GNL1</accession>
<feature type="transmembrane region" description="Helical" evidence="2">
    <location>
        <begin position="106"/>
        <end position="128"/>
    </location>
</feature>
<dbReference type="Gene3D" id="1.20.1250.20">
    <property type="entry name" value="MFS general substrate transporter like domains"/>
    <property type="match status" value="2"/>
</dbReference>
<name>A0A0P1GNL1_9RHOB</name>
<feature type="transmembrane region" description="Helical" evidence="2">
    <location>
        <begin position="194"/>
        <end position="212"/>
    </location>
</feature>
<dbReference type="Pfam" id="PF13347">
    <property type="entry name" value="MFS_2"/>
    <property type="match status" value="1"/>
</dbReference>
<evidence type="ECO:0000256" key="2">
    <source>
        <dbReference type="SAM" id="Phobius"/>
    </source>
</evidence>
<feature type="transmembrane region" description="Helical" evidence="2">
    <location>
        <begin position="302"/>
        <end position="319"/>
    </location>
</feature>
<feature type="transmembrane region" description="Helical" evidence="2">
    <location>
        <begin position="325"/>
        <end position="351"/>
    </location>
</feature>
<sequence>MALSKRPSSASGLYPRVALFAAILASAGLPLYIHLPSFATGELGLDLATLGAVLIAIRMIDLLQDPALGWVVDRYATQRGRLATIGMAGLALGFAMLFVWPAPAWLAGGLLTWLIAALVLVFTSYSLLQILFYGHGVTLADGSSDNPASGNATTRHLRLAGWREAGLLGGILVAATAPQILIHLGRTSPYRDFGLLLIVLIALVAVLTRGLWTGRPQTTDKESVERLQWRSLLAPTPLWLLLIGLINALPVALSSTLFVFFVEERLQLAQFTGLFLILFFCAAGLAAPIWSRAAQRWGARKTLLIAMVLAIVSFGWAAILPEGAAIGFVLICLASGAAMAADMVILPATFANAVSRLSLPEGLGFGLWAFAAKLALALAAAVALPALARAGFDPASDLPSTTAALGALAFAYAVVPCFLKLLSIALLVLTPRHVLDATPDRTAIGAAPQGAP</sequence>
<dbReference type="Proteomes" id="UP000051681">
    <property type="component" value="Unassembled WGS sequence"/>
</dbReference>
<keyword evidence="2" id="KW-0472">Membrane</keyword>
<dbReference type="AlphaFoldDB" id="A0A0P1GNL1"/>
<proteinExistence type="inferred from homology"/>
<dbReference type="GO" id="GO:0015293">
    <property type="term" value="F:symporter activity"/>
    <property type="evidence" value="ECO:0007669"/>
    <property type="project" value="InterPro"/>
</dbReference>
<feature type="transmembrane region" description="Helical" evidence="2">
    <location>
        <begin position="12"/>
        <end position="33"/>
    </location>
</feature>
<feature type="transmembrane region" description="Helical" evidence="2">
    <location>
        <begin position="81"/>
        <end position="100"/>
    </location>
</feature>
<feature type="transmembrane region" description="Helical" evidence="2">
    <location>
        <begin position="268"/>
        <end position="290"/>
    </location>
</feature>
<keyword evidence="2" id="KW-1133">Transmembrane helix</keyword>
<keyword evidence="2" id="KW-0812">Transmembrane</keyword>
<dbReference type="RefSeq" id="WP_058318163.1">
    <property type="nucleotide sequence ID" value="NZ_CYSF01000006.1"/>
</dbReference>
<dbReference type="GO" id="GO:0005886">
    <property type="term" value="C:plasma membrane"/>
    <property type="evidence" value="ECO:0007669"/>
    <property type="project" value="TreeGrafter"/>
</dbReference>
<keyword evidence="4" id="KW-1185">Reference proteome</keyword>
<dbReference type="InterPro" id="IPR039672">
    <property type="entry name" value="MFS_2"/>
</dbReference>
<feature type="transmembrane region" description="Helical" evidence="2">
    <location>
        <begin position="363"/>
        <end position="384"/>
    </location>
</feature>
<dbReference type="PANTHER" id="PTHR11328:SF24">
    <property type="entry name" value="MAJOR FACILITATOR SUPERFAMILY (MFS) PROFILE DOMAIN-CONTAINING PROTEIN"/>
    <property type="match status" value="1"/>
</dbReference>
<comment type="similarity">
    <text evidence="1">Belongs to the sodium:galactoside symporter (TC 2.A.2) family.</text>
</comment>
<evidence type="ECO:0000313" key="4">
    <source>
        <dbReference type="Proteomes" id="UP000051681"/>
    </source>
</evidence>
<evidence type="ECO:0000256" key="1">
    <source>
        <dbReference type="ARBA" id="ARBA00009617"/>
    </source>
</evidence>
<reference evidence="3 4" key="1">
    <citation type="submission" date="2015-09" db="EMBL/GenBank/DDBJ databases">
        <authorList>
            <consortium name="Swine Surveillance"/>
        </authorList>
    </citation>
    <scope>NUCLEOTIDE SEQUENCE [LARGE SCALE GENOMIC DNA]</scope>
    <source>
        <strain evidence="3 4">CECT 8383</strain>
    </source>
</reference>